<feature type="compositionally biased region" description="Low complexity" evidence="1">
    <location>
        <begin position="285"/>
        <end position="297"/>
    </location>
</feature>
<keyword evidence="3" id="KW-1185">Reference proteome</keyword>
<dbReference type="EMBL" id="MU069658">
    <property type="protein sequence ID" value="KAF5836477.1"/>
    <property type="molecule type" value="Genomic_DNA"/>
</dbReference>
<sequence length="422" mass="45424">MMEASKLARLKQERLREAEAFLALSNDEGRGLSAEKLSALRAANRFRVRRHTCDPSQGDEEVWLHDKIMAACTGKGAEPENMEGVEQGPREDVVHEAGSTPMHATQAPTNEGHAGRARAAHPSQPTEPDTRRGPNTKGSSRQPAQYADYAAAMQLSDHAVAPPPDRFEAGSKPGQPSSGGTDTAVDGAGKAAAEEEQRQQELSRGAKQQEAVTDVARSFALITPLTPFPRILFQQLLQAEFMVANGMHLPGQRSRALYPPLSYPGDEGGALDGQSSFDERPSDPGPIDSPSFDSSPSSPNPPLPLLQIRNSAPSLFPERSEPSSTSPRRRPPKDPGLPPKHSNSVGQALFAEPQAAVELQQRQQKQVKLPPLLQKGEPVHKHKANSVRGAQAKQPLHITGWVQTGGGMNHRLLSGRKPDKAG</sequence>
<organism evidence="2 3">
    <name type="scientific">Dunaliella salina</name>
    <name type="common">Green alga</name>
    <name type="synonym">Protococcus salinus</name>
    <dbReference type="NCBI Taxonomy" id="3046"/>
    <lineage>
        <taxon>Eukaryota</taxon>
        <taxon>Viridiplantae</taxon>
        <taxon>Chlorophyta</taxon>
        <taxon>core chlorophytes</taxon>
        <taxon>Chlorophyceae</taxon>
        <taxon>CS clade</taxon>
        <taxon>Chlamydomonadales</taxon>
        <taxon>Dunaliellaceae</taxon>
        <taxon>Dunaliella</taxon>
    </lineage>
</organism>
<evidence type="ECO:0000313" key="2">
    <source>
        <dbReference type="EMBL" id="KAF5836477.1"/>
    </source>
</evidence>
<name>A0ABQ7GPE7_DUNSA</name>
<evidence type="ECO:0008006" key="4">
    <source>
        <dbReference type="Google" id="ProtNLM"/>
    </source>
</evidence>
<feature type="region of interest" description="Disordered" evidence="1">
    <location>
        <begin position="258"/>
        <end position="422"/>
    </location>
</feature>
<feature type="region of interest" description="Disordered" evidence="1">
    <location>
        <begin position="160"/>
        <end position="211"/>
    </location>
</feature>
<dbReference type="Proteomes" id="UP000815325">
    <property type="component" value="Unassembled WGS sequence"/>
</dbReference>
<reference evidence="2" key="1">
    <citation type="submission" date="2017-08" db="EMBL/GenBank/DDBJ databases">
        <authorList>
            <person name="Polle J.E."/>
            <person name="Barry K."/>
            <person name="Cushman J."/>
            <person name="Schmutz J."/>
            <person name="Tran D."/>
            <person name="Hathwaick L.T."/>
            <person name="Yim W.C."/>
            <person name="Jenkins J."/>
            <person name="Mckie-Krisberg Z.M."/>
            <person name="Prochnik S."/>
            <person name="Lindquist E."/>
            <person name="Dockter R.B."/>
            <person name="Adam C."/>
            <person name="Molina H."/>
            <person name="Bunkerborg J."/>
            <person name="Jin E."/>
            <person name="Buchheim M."/>
            <person name="Magnuson J."/>
        </authorList>
    </citation>
    <scope>NUCLEOTIDE SEQUENCE</scope>
    <source>
        <strain evidence="2">CCAP 19/18</strain>
    </source>
</reference>
<feature type="compositionally biased region" description="Basic and acidic residues" evidence="1">
    <location>
        <begin position="192"/>
        <end position="201"/>
    </location>
</feature>
<accession>A0ABQ7GPE7</accession>
<feature type="compositionally biased region" description="Low complexity" evidence="1">
    <location>
        <begin position="353"/>
        <end position="375"/>
    </location>
</feature>
<proteinExistence type="predicted"/>
<evidence type="ECO:0000313" key="3">
    <source>
        <dbReference type="Proteomes" id="UP000815325"/>
    </source>
</evidence>
<gene>
    <name evidence="2" type="ORF">DUNSADRAFT_5863</name>
</gene>
<protein>
    <recommendedName>
        <fullName evidence="4">Encoded protein</fullName>
    </recommendedName>
</protein>
<evidence type="ECO:0000256" key="1">
    <source>
        <dbReference type="SAM" id="MobiDB-lite"/>
    </source>
</evidence>
<feature type="region of interest" description="Disordered" evidence="1">
    <location>
        <begin position="101"/>
        <end position="143"/>
    </location>
</feature>
<comment type="caution">
    <text evidence="2">The sequence shown here is derived from an EMBL/GenBank/DDBJ whole genome shotgun (WGS) entry which is preliminary data.</text>
</comment>